<comment type="caution">
    <text evidence="2">The sequence shown here is derived from an EMBL/GenBank/DDBJ whole genome shotgun (WGS) entry which is preliminary data.</text>
</comment>
<feature type="compositionally biased region" description="Polar residues" evidence="1">
    <location>
        <begin position="439"/>
        <end position="449"/>
    </location>
</feature>
<reference evidence="2" key="1">
    <citation type="submission" date="2020-06" db="EMBL/GenBank/DDBJ databases">
        <authorList>
            <consortium name="Plant Systems Biology data submission"/>
        </authorList>
    </citation>
    <scope>NUCLEOTIDE SEQUENCE</scope>
    <source>
        <strain evidence="2">D6</strain>
    </source>
</reference>
<name>A0A9N8DUT9_9STRA</name>
<proteinExistence type="predicted"/>
<feature type="region of interest" description="Disordered" evidence="1">
    <location>
        <begin position="439"/>
        <end position="477"/>
    </location>
</feature>
<feature type="compositionally biased region" description="Acidic residues" evidence="1">
    <location>
        <begin position="461"/>
        <end position="476"/>
    </location>
</feature>
<organism evidence="2 3">
    <name type="scientific">Seminavis robusta</name>
    <dbReference type="NCBI Taxonomy" id="568900"/>
    <lineage>
        <taxon>Eukaryota</taxon>
        <taxon>Sar</taxon>
        <taxon>Stramenopiles</taxon>
        <taxon>Ochrophyta</taxon>
        <taxon>Bacillariophyta</taxon>
        <taxon>Bacillariophyceae</taxon>
        <taxon>Bacillariophycidae</taxon>
        <taxon>Naviculales</taxon>
        <taxon>Naviculaceae</taxon>
        <taxon>Seminavis</taxon>
    </lineage>
</organism>
<evidence type="ECO:0000313" key="3">
    <source>
        <dbReference type="Proteomes" id="UP001153069"/>
    </source>
</evidence>
<feature type="compositionally biased region" description="Low complexity" evidence="1">
    <location>
        <begin position="130"/>
        <end position="168"/>
    </location>
</feature>
<accession>A0A9N8DUT9</accession>
<feature type="region of interest" description="Disordered" evidence="1">
    <location>
        <begin position="122"/>
        <end position="169"/>
    </location>
</feature>
<dbReference type="OrthoDB" id="41850at2759"/>
<feature type="compositionally biased region" description="Polar residues" evidence="1">
    <location>
        <begin position="71"/>
        <end position="81"/>
    </location>
</feature>
<evidence type="ECO:0000256" key="1">
    <source>
        <dbReference type="SAM" id="MobiDB-lite"/>
    </source>
</evidence>
<sequence>MNARGIAQEVVSWYFQHQDPHNPHASNVDKYLRRPVLSLTRGVLLGLDNAEVPCSTGSISASQEEKKCMDGSNSNNNNKLLDQSSWHLSMDHKESRDVYDSLARRDKARMEAFLKSVEISVPSDVERSSSHAPTRATSPSSSVSSASSNHNNNEEQPQQQPPKEISSPVLTSLNHHGQALLRSVSSGVDSNSLRKKPQPQIREHGLLIRLELYIRTLYRVRSLERECVLSVEPDRAIRARAGMIVSSFVSTIGCVQSLSPVLTTLLVTLTKELLAVEFVGEDLHRVIRRIVNEYEHSTSFASLAFLSSPEASAETRLTPMVTNYIRYLQSEWKVHEAGCELERMLASSLDGNMRRYLKTVEFLSIGHLLEVCQGFRNDLQNIELAPSHANDSLCNNPDAVRQAIMDLQREIITINGHVLPPVTSRKDLISLLSQSLNSRTLTATPPSNTHTKKQTSKAIDYEEEEEEAEPSEDAGCFEDRPSFISIEPDNNNNKFKNRRASFHLSTVDLLTRRLLIAASRTGTGGDAYFIVRDLFGDEDVEVVPAKVLPHHVRASRVGSIEIQVRLGSVTIKCHGSFDIYPKALVGCCEPLIQLHTTSSETIYLQELRSCDSSSEGGCLEDDGSRSSDGMEKLVLQEKKTHKTGHRFLSIRPALYERVEVWQTLS</sequence>
<dbReference type="EMBL" id="CAICTM010000357">
    <property type="protein sequence ID" value="CAB9508740.1"/>
    <property type="molecule type" value="Genomic_DNA"/>
</dbReference>
<keyword evidence="3" id="KW-1185">Reference proteome</keyword>
<dbReference type="Proteomes" id="UP001153069">
    <property type="component" value="Unassembled WGS sequence"/>
</dbReference>
<protein>
    <submittedName>
        <fullName evidence="2">Uncharacterized protein</fullName>
    </submittedName>
</protein>
<dbReference type="AlphaFoldDB" id="A0A9N8DUT9"/>
<gene>
    <name evidence="2" type="ORF">SEMRO_358_G125910.1</name>
</gene>
<evidence type="ECO:0000313" key="2">
    <source>
        <dbReference type="EMBL" id="CAB9508740.1"/>
    </source>
</evidence>
<feature type="region of interest" description="Disordered" evidence="1">
    <location>
        <begin position="58"/>
        <end position="81"/>
    </location>
</feature>